<accession>A0A0C9YB13</accession>
<evidence type="ECO:0008006" key="3">
    <source>
        <dbReference type="Google" id="ProtNLM"/>
    </source>
</evidence>
<dbReference type="InterPro" id="IPR016197">
    <property type="entry name" value="Chromo-like_dom_sf"/>
</dbReference>
<protein>
    <recommendedName>
        <fullName evidence="3">Chromo domain-containing protein</fullName>
    </recommendedName>
</protein>
<reference evidence="2" key="2">
    <citation type="submission" date="2015-01" db="EMBL/GenBank/DDBJ databases">
        <title>Evolutionary Origins and Diversification of the Mycorrhizal Mutualists.</title>
        <authorList>
            <consortium name="DOE Joint Genome Institute"/>
            <consortium name="Mycorrhizal Genomics Consortium"/>
            <person name="Kohler A."/>
            <person name="Kuo A."/>
            <person name="Nagy L.G."/>
            <person name="Floudas D."/>
            <person name="Copeland A."/>
            <person name="Barry K.W."/>
            <person name="Cichocki N."/>
            <person name="Veneault-Fourrey C."/>
            <person name="LaButti K."/>
            <person name="Lindquist E.A."/>
            <person name="Lipzen A."/>
            <person name="Lundell T."/>
            <person name="Morin E."/>
            <person name="Murat C."/>
            <person name="Riley R."/>
            <person name="Ohm R."/>
            <person name="Sun H."/>
            <person name="Tunlid A."/>
            <person name="Henrissat B."/>
            <person name="Grigoriev I.V."/>
            <person name="Hibbett D.S."/>
            <person name="Martin F."/>
        </authorList>
    </citation>
    <scope>NUCLEOTIDE SEQUENCE [LARGE SCALE GENOMIC DNA]</scope>
    <source>
        <strain evidence="2">441</strain>
    </source>
</reference>
<reference evidence="1 2" key="1">
    <citation type="submission" date="2014-04" db="EMBL/GenBank/DDBJ databases">
        <authorList>
            <consortium name="DOE Joint Genome Institute"/>
            <person name="Kuo A."/>
            <person name="Kohler A."/>
            <person name="Costa M.D."/>
            <person name="Nagy L.G."/>
            <person name="Floudas D."/>
            <person name="Copeland A."/>
            <person name="Barry K.W."/>
            <person name="Cichocki N."/>
            <person name="Veneault-Fourrey C."/>
            <person name="LaButti K."/>
            <person name="Lindquist E.A."/>
            <person name="Lipzen A."/>
            <person name="Lundell T."/>
            <person name="Morin E."/>
            <person name="Murat C."/>
            <person name="Sun H."/>
            <person name="Tunlid A."/>
            <person name="Henrissat B."/>
            <person name="Grigoriev I.V."/>
            <person name="Hibbett D.S."/>
            <person name="Martin F."/>
            <person name="Nordberg H.P."/>
            <person name="Cantor M.N."/>
            <person name="Hua S.X."/>
        </authorList>
    </citation>
    <scope>NUCLEOTIDE SEQUENCE [LARGE SCALE GENOMIC DNA]</scope>
    <source>
        <strain evidence="1 2">441</strain>
    </source>
</reference>
<dbReference type="SUPFAM" id="SSF54160">
    <property type="entry name" value="Chromo domain-like"/>
    <property type="match status" value="1"/>
</dbReference>
<name>A0A0C9YB13_9AGAM</name>
<evidence type="ECO:0000313" key="1">
    <source>
        <dbReference type="EMBL" id="KIK21925.1"/>
    </source>
</evidence>
<dbReference type="HOGENOM" id="CLU_132807_1_0_1"/>
<dbReference type="Proteomes" id="UP000054018">
    <property type="component" value="Unassembled WGS sequence"/>
</dbReference>
<dbReference type="AlphaFoldDB" id="A0A0C9YB13"/>
<dbReference type="OrthoDB" id="2641861at2759"/>
<proteinExistence type="predicted"/>
<gene>
    <name evidence="1" type="ORF">PISMIDRAFT_103144</name>
</gene>
<dbReference type="STRING" id="765257.A0A0C9YB13"/>
<evidence type="ECO:0000313" key="2">
    <source>
        <dbReference type="Proteomes" id="UP000054018"/>
    </source>
</evidence>
<dbReference type="EMBL" id="KN833745">
    <property type="protein sequence ID" value="KIK21925.1"/>
    <property type="molecule type" value="Genomic_DNA"/>
</dbReference>
<keyword evidence="2" id="KW-1185">Reference proteome</keyword>
<sequence length="125" mass="14885">ANPSTDTYTLELPKQLQEQHIHPTFHTNLLHHHEPNDDVMFPRCDAHTFYDMGIPNDTEWLVDKINTHQWVGHQLEFLWSLGNSTWEPYLHCKELEALDWYLKLHGVDDYHQLPKCSWHTMEANV</sequence>
<organism evidence="1 2">
    <name type="scientific">Pisolithus microcarpus 441</name>
    <dbReference type="NCBI Taxonomy" id="765257"/>
    <lineage>
        <taxon>Eukaryota</taxon>
        <taxon>Fungi</taxon>
        <taxon>Dikarya</taxon>
        <taxon>Basidiomycota</taxon>
        <taxon>Agaricomycotina</taxon>
        <taxon>Agaricomycetes</taxon>
        <taxon>Agaricomycetidae</taxon>
        <taxon>Boletales</taxon>
        <taxon>Sclerodermatineae</taxon>
        <taxon>Pisolithaceae</taxon>
        <taxon>Pisolithus</taxon>
    </lineage>
</organism>
<feature type="non-terminal residue" evidence="1">
    <location>
        <position position="125"/>
    </location>
</feature>